<evidence type="ECO:0000313" key="3">
    <source>
        <dbReference type="Proteomes" id="UP000384372"/>
    </source>
</evidence>
<protein>
    <submittedName>
        <fullName evidence="2">Uncharacterized protein</fullName>
    </submittedName>
</protein>
<proteinExistence type="predicted"/>
<dbReference type="EMBL" id="VZAD01000021">
    <property type="protein sequence ID" value="MQP10846.1"/>
    <property type="molecule type" value="Genomic_DNA"/>
</dbReference>
<gene>
    <name evidence="2" type="ORF">F7D20_02460</name>
</gene>
<feature type="transmembrane region" description="Helical" evidence="1">
    <location>
        <begin position="44"/>
        <end position="63"/>
    </location>
</feature>
<sequence>MMEKKNKETEFNQFWEQHQKQLILNAPKELRDEYVESTQLNSPLDWLCFILPFGIGILVQPYIRLGSEILSWLIMVVIVSVLFALMQMVKPYISKKKSTAQVVERIKEYYYSMYLQQGSLENFKAWLG</sequence>
<keyword evidence="1" id="KW-0472">Membrane</keyword>
<accession>A0A6A7W927</accession>
<keyword evidence="1" id="KW-1133">Transmembrane helix</keyword>
<reference evidence="2 3" key="1">
    <citation type="submission" date="2019-09" db="EMBL/GenBank/DDBJ databases">
        <title>Distinct polysaccharide growth profiles of human intestinal Prevotella copri isolates.</title>
        <authorList>
            <person name="Fehlner-Peach H."/>
            <person name="Magnabosco C."/>
            <person name="Raghavan V."/>
            <person name="Scher J.U."/>
            <person name="Tett A."/>
            <person name="Cox L.M."/>
            <person name="Gottsegen C."/>
            <person name="Watters A."/>
            <person name="Wiltshire- Gordon J.D."/>
            <person name="Segata N."/>
            <person name="Bonneau R."/>
            <person name="Littman D.R."/>
        </authorList>
    </citation>
    <scope>NUCLEOTIDE SEQUENCE [LARGE SCALE GENOMIC DNA]</scope>
    <source>
        <strain evidence="3">iAQ1173</strain>
    </source>
</reference>
<dbReference type="AlphaFoldDB" id="A0A6A7W927"/>
<dbReference type="Proteomes" id="UP000384372">
    <property type="component" value="Unassembled WGS sequence"/>
</dbReference>
<evidence type="ECO:0000256" key="1">
    <source>
        <dbReference type="SAM" id="Phobius"/>
    </source>
</evidence>
<keyword evidence="1" id="KW-0812">Transmembrane</keyword>
<feature type="transmembrane region" description="Helical" evidence="1">
    <location>
        <begin position="69"/>
        <end position="89"/>
    </location>
</feature>
<evidence type="ECO:0000313" key="2">
    <source>
        <dbReference type="EMBL" id="MQP10846.1"/>
    </source>
</evidence>
<dbReference type="OrthoDB" id="1070384at2"/>
<dbReference type="RefSeq" id="WP_158462702.1">
    <property type="nucleotide sequence ID" value="NZ_VZAD01000021.1"/>
</dbReference>
<keyword evidence="3" id="KW-1185">Reference proteome</keyword>
<name>A0A6A7W927_9BACT</name>
<organism evidence="2 3">
    <name type="scientific">Segatella copri</name>
    <dbReference type="NCBI Taxonomy" id="165179"/>
    <lineage>
        <taxon>Bacteria</taxon>
        <taxon>Pseudomonadati</taxon>
        <taxon>Bacteroidota</taxon>
        <taxon>Bacteroidia</taxon>
        <taxon>Bacteroidales</taxon>
        <taxon>Prevotellaceae</taxon>
        <taxon>Segatella</taxon>
    </lineage>
</organism>
<comment type="caution">
    <text evidence="2">The sequence shown here is derived from an EMBL/GenBank/DDBJ whole genome shotgun (WGS) entry which is preliminary data.</text>
</comment>